<dbReference type="SUPFAM" id="SSF56925">
    <property type="entry name" value="OMPA-like"/>
    <property type="match status" value="1"/>
</dbReference>
<evidence type="ECO:0000313" key="3">
    <source>
        <dbReference type="Proteomes" id="UP000018951"/>
    </source>
</evidence>
<keyword evidence="3" id="KW-1185">Reference proteome</keyword>
<feature type="domain" description="Msp4/OMP-like" evidence="1">
    <location>
        <begin position="66"/>
        <end position="190"/>
    </location>
</feature>
<name>W2UYT3_9RICK</name>
<dbReference type="InterPro" id="IPR011250">
    <property type="entry name" value="OMP/PagP_B-barrel"/>
</dbReference>
<dbReference type="InterPro" id="IPR002566">
    <property type="entry name" value="Msp4_OMP-like"/>
</dbReference>
<comment type="caution">
    <text evidence="2">The sequence shown here is derived from an EMBL/GenBank/DDBJ whole genome shotgun (WGS) entry which is preliminary data.</text>
</comment>
<sequence>MSFILFMLCVLLSFNSHAYWYLGIGGQASYLQTDTIQLREINQNVYTGDLTNALTGDPYVLETEVGLGYSGIIGIKQDTFPMSVELLMEYIGTSVSQNSTGISLGRIPENITTIQQPESVHFSLQSIGNYNVMLNLRYNLPTRRTIHPFFALGAGTSAIIVNKSSNASLSAQGLLGLSFHVTKGIRVDTFFRYLTAFSDIQITNDFDNYAYLSPSVDENGDVVAPTTSYNKLIFSMPFSLQSFGMSLSMPIGKV</sequence>
<dbReference type="AlphaFoldDB" id="W2UYT3"/>
<dbReference type="EMBL" id="AXCJ01000009">
    <property type="protein sequence ID" value="ETO91035.1"/>
    <property type="molecule type" value="Genomic_DNA"/>
</dbReference>
<dbReference type="Proteomes" id="UP000018951">
    <property type="component" value="Unassembled WGS sequence"/>
</dbReference>
<evidence type="ECO:0000313" key="2">
    <source>
        <dbReference type="EMBL" id="ETO91035.1"/>
    </source>
</evidence>
<organism evidence="2 3">
    <name type="scientific">Candidatus Xenolissoclinum pacificiensis L6</name>
    <dbReference type="NCBI Taxonomy" id="1401685"/>
    <lineage>
        <taxon>Bacteria</taxon>
        <taxon>Pseudomonadati</taxon>
        <taxon>Pseudomonadota</taxon>
        <taxon>Alphaproteobacteria</taxon>
        <taxon>Rickettsiales</taxon>
        <taxon>Anaplasmataceae</taxon>
        <taxon>Candidatus Xenolissoclinum</taxon>
    </lineage>
</organism>
<gene>
    <name evidence="2" type="ORF">P857_110</name>
</gene>
<accession>W2UYT3</accession>
<reference evidence="2 3" key="1">
    <citation type="journal article" date="2013" name="PLoS ONE">
        <title>Bacterial endosymbiosis in a chordate host: long-term co-evolution and conservation of secondary metabolism.</title>
        <authorList>
            <person name="Kwan J.C."/>
            <person name="Schmidt E.W."/>
        </authorList>
    </citation>
    <scope>NUCLEOTIDE SEQUENCE [LARGE SCALE GENOMIC DNA]</scope>
    <source>
        <strain evidence="3">L6</strain>
    </source>
</reference>
<evidence type="ECO:0000259" key="1">
    <source>
        <dbReference type="Pfam" id="PF01617"/>
    </source>
</evidence>
<dbReference type="Pfam" id="PF01617">
    <property type="entry name" value="Surface_Ag_2"/>
    <property type="match status" value="1"/>
</dbReference>
<dbReference type="Gene3D" id="2.40.160.20">
    <property type="match status" value="1"/>
</dbReference>
<proteinExistence type="predicted"/>
<protein>
    <recommendedName>
        <fullName evidence="1">Msp4/OMP-like domain-containing protein</fullName>
    </recommendedName>
</protein>